<gene>
    <name evidence="1" type="ORF">PPYR_15130</name>
</gene>
<reference evidence="1 2" key="1">
    <citation type="journal article" date="2018" name="Elife">
        <title>Firefly genomes illuminate parallel origins of bioluminescence in beetles.</title>
        <authorList>
            <person name="Fallon T.R."/>
            <person name="Lower S.E."/>
            <person name="Chang C.H."/>
            <person name="Bessho-Uehara M."/>
            <person name="Martin G.J."/>
            <person name="Bewick A.J."/>
            <person name="Behringer M."/>
            <person name="Debat H.J."/>
            <person name="Wong I."/>
            <person name="Day J.C."/>
            <person name="Suvorov A."/>
            <person name="Silva C.J."/>
            <person name="Stanger-Hall K.F."/>
            <person name="Hall D.W."/>
            <person name="Schmitz R.J."/>
            <person name="Nelson D.R."/>
            <person name="Lewis S.M."/>
            <person name="Shigenobu S."/>
            <person name="Bybee S.M."/>
            <person name="Larracuente A.M."/>
            <person name="Oba Y."/>
            <person name="Weng J.K."/>
        </authorList>
    </citation>
    <scope>NUCLEOTIDE SEQUENCE [LARGE SCALE GENOMIC DNA]</scope>
    <source>
        <strain evidence="1">1611_PpyrPB1</strain>
        <tissue evidence="1">Whole body</tissue>
    </source>
</reference>
<keyword evidence="2" id="KW-1185">Reference proteome</keyword>
<protein>
    <submittedName>
        <fullName evidence="1">Uncharacterized protein</fullName>
    </submittedName>
</protein>
<organism evidence="1 2">
    <name type="scientific">Photinus pyralis</name>
    <name type="common">Common eastern firefly</name>
    <name type="synonym">Lampyris pyralis</name>
    <dbReference type="NCBI Taxonomy" id="7054"/>
    <lineage>
        <taxon>Eukaryota</taxon>
        <taxon>Metazoa</taxon>
        <taxon>Ecdysozoa</taxon>
        <taxon>Arthropoda</taxon>
        <taxon>Hexapoda</taxon>
        <taxon>Insecta</taxon>
        <taxon>Pterygota</taxon>
        <taxon>Neoptera</taxon>
        <taxon>Endopterygota</taxon>
        <taxon>Coleoptera</taxon>
        <taxon>Polyphaga</taxon>
        <taxon>Elateriformia</taxon>
        <taxon>Elateroidea</taxon>
        <taxon>Lampyridae</taxon>
        <taxon>Lampyrinae</taxon>
        <taxon>Photinus</taxon>
    </lineage>
</organism>
<proteinExistence type="predicted"/>
<sequence>MTDQEIEVVCGAMQTERERELRNQIIAKYKSENVAIIRGLGVIPSTIKMEEGRHKDMWFQVYKDLDLYNTFWVFYI</sequence>
<comment type="caution">
    <text evidence="1">The sequence shown here is derived from an EMBL/GenBank/DDBJ whole genome shotgun (WGS) entry which is preliminary data.</text>
</comment>
<dbReference type="AlphaFoldDB" id="A0A5N4A0N8"/>
<dbReference type="EMBL" id="VVIM01000735">
    <property type="protein sequence ID" value="KAB0790828.1"/>
    <property type="molecule type" value="Genomic_DNA"/>
</dbReference>
<evidence type="ECO:0000313" key="2">
    <source>
        <dbReference type="Proteomes" id="UP000327044"/>
    </source>
</evidence>
<name>A0A5N4A0N8_PHOPY</name>
<dbReference type="InParanoid" id="A0A5N4A0N8"/>
<accession>A0A5N4A0N8</accession>
<dbReference type="Proteomes" id="UP000327044">
    <property type="component" value="Unassembled WGS sequence"/>
</dbReference>
<evidence type="ECO:0000313" key="1">
    <source>
        <dbReference type="EMBL" id="KAB0790828.1"/>
    </source>
</evidence>